<feature type="compositionally biased region" description="Low complexity" evidence="1">
    <location>
        <begin position="293"/>
        <end position="304"/>
    </location>
</feature>
<name>A0ABP1FLE7_9CHLO</name>
<comment type="caution">
    <text evidence="2">The sequence shown here is derived from an EMBL/GenBank/DDBJ whole genome shotgun (WGS) entry which is preliminary data.</text>
</comment>
<evidence type="ECO:0000313" key="3">
    <source>
        <dbReference type="Proteomes" id="UP001497392"/>
    </source>
</evidence>
<dbReference type="EMBL" id="CAXHTA020000001">
    <property type="protein sequence ID" value="CAL5218857.1"/>
    <property type="molecule type" value="Genomic_DNA"/>
</dbReference>
<dbReference type="Proteomes" id="UP001497392">
    <property type="component" value="Unassembled WGS sequence"/>
</dbReference>
<keyword evidence="3" id="KW-1185">Reference proteome</keyword>
<proteinExistence type="predicted"/>
<evidence type="ECO:0000256" key="1">
    <source>
        <dbReference type="SAM" id="MobiDB-lite"/>
    </source>
</evidence>
<feature type="compositionally biased region" description="Basic and acidic residues" evidence="1">
    <location>
        <begin position="305"/>
        <end position="316"/>
    </location>
</feature>
<accession>A0ABP1FLE7</accession>
<gene>
    <name evidence="2" type="primary">g589</name>
    <name evidence="2" type="ORF">VP750_LOCUS516</name>
</gene>
<reference evidence="2 3" key="1">
    <citation type="submission" date="2024-06" db="EMBL/GenBank/DDBJ databases">
        <authorList>
            <person name="Kraege A."/>
            <person name="Thomma B."/>
        </authorList>
    </citation>
    <scope>NUCLEOTIDE SEQUENCE [LARGE SCALE GENOMIC DNA]</scope>
</reference>
<organism evidence="2 3">
    <name type="scientific">Coccomyxa viridis</name>
    <dbReference type="NCBI Taxonomy" id="1274662"/>
    <lineage>
        <taxon>Eukaryota</taxon>
        <taxon>Viridiplantae</taxon>
        <taxon>Chlorophyta</taxon>
        <taxon>core chlorophytes</taxon>
        <taxon>Trebouxiophyceae</taxon>
        <taxon>Trebouxiophyceae incertae sedis</taxon>
        <taxon>Coccomyxaceae</taxon>
        <taxon>Coccomyxa</taxon>
    </lineage>
</organism>
<evidence type="ECO:0000313" key="2">
    <source>
        <dbReference type="EMBL" id="CAL5218857.1"/>
    </source>
</evidence>
<feature type="region of interest" description="Disordered" evidence="1">
    <location>
        <begin position="293"/>
        <end position="316"/>
    </location>
</feature>
<sequence length="390" mass="42455">MGRQEDVKIQLERITPSKVAELIHSPEVLVAHHKHLNDNDWIKVGPFEDAHRRVAYITPWECSSKRLKRLVPYDLLKIVEKQHLQLIRDDSGAVVEAVLTTQPSIASVPVMGTISMGTVVIHVCSEPGFDGCVAHMHLDCSAKGLGWLWSVKSFVEETMLINARRVALHCVEFIADVAKGTPSAAGLLEEVGKGKWSAPLDVEADAGFALAGSEEACDSARSRGCEEVTQRSLSHVSIASAASEASTYFDAEENLPDSTSSIKTGTTEMHEVTSRLRRGSSFSLKAESAQSRAAAVPAPNTCAAKGKEDFSGQGESRSDLLLRSQGRLNPTLEALHQTLHRIQQDIDIIREQTNATNTLQWQTFTQGALLGASAGAAAAWLMWHASRFRQ</sequence>
<protein>
    <submittedName>
        <fullName evidence="2">G589 protein</fullName>
    </submittedName>
</protein>